<dbReference type="SFLD" id="SFLDG01071">
    <property type="entry name" value="tRNA_wybutosine-synthesizing"/>
    <property type="match status" value="1"/>
</dbReference>
<dbReference type="KEGG" id="naj:B1756_12395"/>
<dbReference type="Pfam" id="PF04055">
    <property type="entry name" value="Radical_SAM"/>
    <property type="match status" value="1"/>
</dbReference>
<comment type="function">
    <text evidence="9">Component of the wyosine derivatives biosynthesis pathway that catalyzes the condensation of N-methylguanine with 2 carbon atoms from pyruvate to form the tricyclic 4-demethylwyosine (imG-14) on guanosine-37 of tRNA(Phe).</text>
</comment>
<feature type="binding site" evidence="9">
    <location>
        <position position="62"/>
    </location>
    <ligand>
        <name>[4Fe-4S] cluster</name>
        <dbReference type="ChEBI" id="CHEBI:49883"/>
        <label>1</label>
    </ligand>
</feature>
<comment type="subcellular location">
    <subcellularLocation>
        <location evidence="9">Cytoplasm</location>
    </subcellularLocation>
</comment>
<protein>
    <recommendedName>
        <fullName evidence="9">S-adenosyl-L-methionine-dependent tRNA 4-demethylwyosine synthase</fullName>
        <ecNumber evidence="9">4.1.3.44</ecNumber>
    </recommendedName>
    <alternativeName>
        <fullName evidence="9">tRNA wyosine derivatives biosynthesis protein Taw1</fullName>
    </alternativeName>
</protein>
<dbReference type="InterPro" id="IPR013785">
    <property type="entry name" value="Aldolase_TIM"/>
</dbReference>
<dbReference type="InterPro" id="IPR007197">
    <property type="entry name" value="rSAM"/>
</dbReference>
<evidence type="ECO:0000256" key="6">
    <source>
        <dbReference type="ARBA" id="ARBA00023014"/>
    </source>
</evidence>
<sequence>MSDSADGGRQAGPAVDEGGDAGRSGIDGSETGETGADDDGGGPAQVSSPNYHNENHTAAQTCGWTANALRGEGKCYKNIWYGIESHRCIQMTPVVRCNERCVFCWRDHNGHAYELDGVEWDDPEAVVDASIRLQKKLLSGFGGNEEVPREVFEQAMEPRHVAISLDGEPSLYPYLPELIEAFHDRDITTFLVSNGTRPEVLRECDPTQLYVSVDAPDRHTFDEVVGAMEDDAWEKLLETMAVLREKSETRTVLRTTLVKGENMHHPDWYAGFYEQADPDFVEIKAYMHVGHSRGRLDRSAMPHHDEVVEFAEDVMEYMPEFTECLEVPASHVALLSKTLDTWVPKLKKGSDFWARDPVVGD</sequence>
<dbReference type="AlphaFoldDB" id="A0A2Z2I1N9"/>
<dbReference type="SUPFAM" id="SSF102114">
    <property type="entry name" value="Radical SAM enzymes"/>
    <property type="match status" value="1"/>
</dbReference>
<evidence type="ECO:0000313" key="12">
    <source>
        <dbReference type="EMBL" id="ARS90448.1"/>
    </source>
</evidence>
<dbReference type="HAMAP" id="MF_01921">
    <property type="entry name" value="TYW1_archaea"/>
    <property type="match status" value="1"/>
</dbReference>
<dbReference type="CDD" id="cd01335">
    <property type="entry name" value="Radical_SAM"/>
    <property type="match status" value="1"/>
</dbReference>
<evidence type="ECO:0000256" key="8">
    <source>
        <dbReference type="ARBA" id="ARBA00049466"/>
    </source>
</evidence>
<evidence type="ECO:0000256" key="4">
    <source>
        <dbReference type="ARBA" id="ARBA00022723"/>
    </source>
</evidence>
<dbReference type="GeneID" id="32894890"/>
<dbReference type="GO" id="GO:0051539">
    <property type="term" value="F:4 iron, 4 sulfur cluster binding"/>
    <property type="evidence" value="ECO:0007669"/>
    <property type="project" value="UniProtKB-UniRule"/>
</dbReference>
<comment type="cofactor">
    <cofactor evidence="9">
        <name>[4Fe-4S] cluster</name>
        <dbReference type="ChEBI" id="CHEBI:49883"/>
    </cofactor>
    <text evidence="9">Binds 2 [4Fe-4S] clusters. Binds 1 [4Fe-4S] cluster coordinated with 3 cysteines and an exchangeable S-adenosyl-L-methionine.</text>
</comment>
<dbReference type="SFLD" id="SFLDF00284">
    <property type="entry name" value="tRNA_wybutosine-synthesizing"/>
    <property type="match status" value="1"/>
</dbReference>
<evidence type="ECO:0000256" key="1">
    <source>
        <dbReference type="ARBA" id="ARBA00022485"/>
    </source>
</evidence>
<dbReference type="RefSeq" id="WP_086888822.1">
    <property type="nucleotide sequence ID" value="NZ_CP019893.1"/>
</dbReference>
<evidence type="ECO:0000313" key="13">
    <source>
        <dbReference type="Proteomes" id="UP000250088"/>
    </source>
</evidence>
<evidence type="ECO:0000256" key="7">
    <source>
        <dbReference type="ARBA" id="ARBA00023239"/>
    </source>
</evidence>
<evidence type="ECO:0000256" key="9">
    <source>
        <dbReference type="HAMAP-Rule" id="MF_01921"/>
    </source>
</evidence>
<keyword evidence="6 9" id="KW-0411">Iron-sulfur</keyword>
<feature type="binding site" evidence="9">
    <location>
        <position position="97"/>
    </location>
    <ligand>
        <name>[4Fe-4S] cluster</name>
        <dbReference type="ChEBI" id="CHEBI:49883"/>
        <label>2</label>
        <note>4Fe-4S-S-AdoMet</note>
    </ligand>
</feature>
<keyword evidence="9" id="KW-0963">Cytoplasm</keyword>
<dbReference type="GO" id="GO:0046872">
    <property type="term" value="F:metal ion binding"/>
    <property type="evidence" value="ECO:0007669"/>
    <property type="project" value="UniProtKB-KW"/>
</dbReference>
<accession>A0A2Z2I1N9</accession>
<dbReference type="SFLD" id="SFLDS00029">
    <property type="entry name" value="Radical_SAM"/>
    <property type="match status" value="1"/>
</dbReference>
<dbReference type="GO" id="GO:0008033">
    <property type="term" value="P:tRNA processing"/>
    <property type="evidence" value="ECO:0007669"/>
    <property type="project" value="UniProtKB-UniRule"/>
</dbReference>
<reference evidence="13" key="1">
    <citation type="submission" date="2017-02" db="EMBL/GenBank/DDBJ databases">
        <title>Natronthermophilus aegyptiacus gen. nov.,sp. nov., an aerobic, extremely halophilic alkalithermophilic archaeon isolated from the athalassohaline Wadi An Natrun, Egypt.</title>
        <authorList>
            <person name="Zhao B."/>
        </authorList>
    </citation>
    <scope>NUCLEOTIDE SEQUENCE [LARGE SCALE GENOMIC DNA]</scope>
    <source>
        <strain evidence="13">JW/NM-HA 15</strain>
    </source>
</reference>
<feature type="compositionally biased region" description="Polar residues" evidence="10">
    <location>
        <begin position="45"/>
        <end position="54"/>
    </location>
</feature>
<feature type="region of interest" description="Disordered" evidence="10">
    <location>
        <begin position="1"/>
        <end position="54"/>
    </location>
</feature>
<keyword evidence="4 9" id="KW-0479">Metal-binding</keyword>
<dbReference type="InterPro" id="IPR023993">
    <property type="entry name" value="TYW1_archaea"/>
</dbReference>
<comment type="catalytic activity">
    <reaction evidence="8 9">
        <text>N(1)-methylguanosine(37) in tRNA(Phe) + pyruvate + S-adenosyl-L-methionine = 4-demethylwyosine(37) in tRNA(Phe) + 5'-deoxyadenosine + L-methionine + CO2 + H2O</text>
        <dbReference type="Rhea" id="RHEA:36347"/>
        <dbReference type="Rhea" id="RHEA-COMP:10164"/>
        <dbReference type="Rhea" id="RHEA-COMP:10165"/>
        <dbReference type="ChEBI" id="CHEBI:15361"/>
        <dbReference type="ChEBI" id="CHEBI:15377"/>
        <dbReference type="ChEBI" id="CHEBI:16526"/>
        <dbReference type="ChEBI" id="CHEBI:17319"/>
        <dbReference type="ChEBI" id="CHEBI:57844"/>
        <dbReference type="ChEBI" id="CHEBI:59789"/>
        <dbReference type="ChEBI" id="CHEBI:64315"/>
        <dbReference type="ChEBI" id="CHEBI:73542"/>
        <dbReference type="EC" id="4.1.3.44"/>
    </reaction>
</comment>
<evidence type="ECO:0000259" key="11">
    <source>
        <dbReference type="PROSITE" id="PS51918"/>
    </source>
</evidence>
<evidence type="ECO:0000256" key="5">
    <source>
        <dbReference type="ARBA" id="ARBA00023004"/>
    </source>
</evidence>
<keyword evidence="5 9" id="KW-0408">Iron</keyword>
<dbReference type="EC" id="4.1.3.44" evidence="9"/>
<dbReference type="PROSITE" id="PS51918">
    <property type="entry name" value="RADICAL_SAM"/>
    <property type="match status" value="1"/>
</dbReference>
<evidence type="ECO:0000256" key="10">
    <source>
        <dbReference type="SAM" id="MobiDB-lite"/>
    </source>
</evidence>
<keyword evidence="7 9" id="KW-0456">Lyase</keyword>
<keyword evidence="2 9" id="KW-0949">S-adenosyl-L-methionine</keyword>
<organism evidence="12 13">
    <name type="scientific">Natrarchaeobaculum aegyptiacum</name>
    <dbReference type="NCBI Taxonomy" id="745377"/>
    <lineage>
        <taxon>Archaea</taxon>
        <taxon>Methanobacteriati</taxon>
        <taxon>Methanobacteriota</taxon>
        <taxon>Stenosarchaea group</taxon>
        <taxon>Halobacteria</taxon>
        <taxon>Halobacteriales</taxon>
        <taxon>Natrialbaceae</taxon>
        <taxon>Natrarchaeobaculum</taxon>
    </lineage>
</organism>
<dbReference type="InterPro" id="IPR013917">
    <property type="entry name" value="tRNA_wybutosine-synth"/>
</dbReference>
<dbReference type="Pfam" id="PF08608">
    <property type="entry name" value="Wyosine_form"/>
    <property type="match status" value="1"/>
</dbReference>
<dbReference type="NCBIfam" id="TIGR03972">
    <property type="entry name" value="rSAM_TYW1"/>
    <property type="match status" value="1"/>
</dbReference>
<dbReference type="Gene3D" id="3.20.20.70">
    <property type="entry name" value="Aldolase class I"/>
    <property type="match status" value="1"/>
</dbReference>
<dbReference type="Proteomes" id="UP000250088">
    <property type="component" value="Chromosome"/>
</dbReference>
<dbReference type="PANTHER" id="PTHR13930:SF0">
    <property type="entry name" value="S-ADENOSYL-L-METHIONINE-DEPENDENT TRNA 4-DEMETHYLWYOSINE SYNTHASE TYW1-RELATED"/>
    <property type="match status" value="1"/>
</dbReference>
<keyword evidence="3 9" id="KW-0819">tRNA processing</keyword>
<name>A0A2Z2I1N9_9EURY</name>
<dbReference type="PANTHER" id="PTHR13930">
    <property type="entry name" value="S-ADENOSYL-L-METHIONINE-DEPENDENT TRNA 4-DEMETHYLWYOSINE SYNTHASE"/>
    <property type="match status" value="1"/>
</dbReference>
<dbReference type="OrthoDB" id="68499at2157"/>
<comment type="subunit">
    <text evidence="9">Monomer.</text>
</comment>
<keyword evidence="1 9" id="KW-0004">4Fe-4S</keyword>
<feature type="domain" description="Radical SAM core" evidence="11">
    <location>
        <begin position="81"/>
        <end position="320"/>
    </location>
</feature>
<comment type="similarity">
    <text evidence="9">Belongs to the TYW1 family.</text>
</comment>
<dbReference type="GO" id="GO:0102521">
    <property type="term" value="F:tRNA-4-demethylwyosine synthase activity"/>
    <property type="evidence" value="ECO:0007669"/>
    <property type="project" value="UniProtKB-EC"/>
</dbReference>
<proteinExistence type="inferred from homology"/>
<dbReference type="InterPro" id="IPR034556">
    <property type="entry name" value="tRNA_wybutosine-synthase"/>
</dbReference>
<dbReference type="InterPro" id="IPR058240">
    <property type="entry name" value="rSAM_sf"/>
</dbReference>
<gene>
    <name evidence="9" type="primary">taw1</name>
    <name evidence="12" type="ORF">B1756_12395</name>
</gene>
<evidence type="ECO:0000256" key="3">
    <source>
        <dbReference type="ARBA" id="ARBA00022694"/>
    </source>
</evidence>
<dbReference type="GO" id="GO:0005737">
    <property type="term" value="C:cytoplasm"/>
    <property type="evidence" value="ECO:0007669"/>
    <property type="project" value="UniProtKB-SubCell"/>
</dbReference>
<evidence type="ECO:0000256" key="2">
    <source>
        <dbReference type="ARBA" id="ARBA00022691"/>
    </source>
</evidence>
<dbReference type="EMBL" id="CP019893">
    <property type="protein sequence ID" value="ARS90448.1"/>
    <property type="molecule type" value="Genomic_DNA"/>
</dbReference>
<keyword evidence="13" id="KW-1185">Reference proteome</keyword>
<feature type="binding site" evidence="9">
    <location>
        <position position="101"/>
    </location>
    <ligand>
        <name>[4Fe-4S] cluster</name>
        <dbReference type="ChEBI" id="CHEBI:49883"/>
        <label>2</label>
        <note>4Fe-4S-S-AdoMet</note>
    </ligand>
</feature>
<feature type="binding site" evidence="9">
    <location>
        <position position="88"/>
    </location>
    <ligand>
        <name>[4Fe-4S] cluster</name>
        <dbReference type="ChEBI" id="CHEBI:49883"/>
        <label>1</label>
    </ligand>
</feature>
<feature type="binding site" evidence="9">
    <location>
        <position position="104"/>
    </location>
    <ligand>
        <name>[4Fe-4S] cluster</name>
        <dbReference type="ChEBI" id="CHEBI:49883"/>
        <label>2</label>
        <note>4Fe-4S-S-AdoMet</note>
    </ligand>
</feature>
<feature type="binding site" evidence="9">
    <location>
        <position position="75"/>
    </location>
    <ligand>
        <name>[4Fe-4S] cluster</name>
        <dbReference type="ChEBI" id="CHEBI:49883"/>
        <label>1</label>
    </ligand>
</feature>